<dbReference type="OrthoDB" id="10252718at2759"/>
<evidence type="ECO:0000256" key="7">
    <source>
        <dbReference type="ARBA" id="ARBA00035179"/>
    </source>
</evidence>
<reference evidence="9" key="1">
    <citation type="submission" date="2025-08" db="UniProtKB">
        <authorList>
            <consortium name="RefSeq"/>
        </authorList>
    </citation>
    <scope>IDENTIFICATION</scope>
    <source>
        <tissue evidence="9">Gonad</tissue>
    </source>
</reference>
<dbReference type="KEGG" id="bbel:109480773"/>
<keyword evidence="2" id="KW-0809">Transit peptide</keyword>
<dbReference type="PANTHER" id="PTHR28595">
    <property type="entry name" value="39S RIBOSOMAL PROTEIN L54, MITOCHONDRIAL"/>
    <property type="match status" value="1"/>
</dbReference>
<evidence type="ECO:0000256" key="4">
    <source>
        <dbReference type="ARBA" id="ARBA00023128"/>
    </source>
</evidence>
<dbReference type="PANTHER" id="PTHR28595:SF1">
    <property type="entry name" value="LARGE RIBOSOMAL SUBUNIT PROTEIN ML54"/>
    <property type="match status" value="1"/>
</dbReference>
<proteinExistence type="inferred from homology"/>
<accession>A0A6P5AA35</accession>
<dbReference type="InterPro" id="IPR013870">
    <property type="entry name" value="Ribosomal_mL54"/>
</dbReference>
<organism evidence="8 9">
    <name type="scientific">Branchiostoma belcheri</name>
    <name type="common">Amphioxus</name>
    <dbReference type="NCBI Taxonomy" id="7741"/>
    <lineage>
        <taxon>Eukaryota</taxon>
        <taxon>Metazoa</taxon>
        <taxon>Chordata</taxon>
        <taxon>Cephalochordata</taxon>
        <taxon>Leptocardii</taxon>
        <taxon>Amphioxiformes</taxon>
        <taxon>Branchiostomatidae</taxon>
        <taxon>Branchiostoma</taxon>
    </lineage>
</organism>
<evidence type="ECO:0000256" key="2">
    <source>
        <dbReference type="ARBA" id="ARBA00022946"/>
    </source>
</evidence>
<evidence type="ECO:0000256" key="1">
    <source>
        <dbReference type="ARBA" id="ARBA00004173"/>
    </source>
</evidence>
<comment type="similarity">
    <text evidence="6">Belongs to the mitochondrion-specific ribosomal protein mL54 family.</text>
</comment>
<keyword evidence="5" id="KW-0687">Ribonucleoprotein</keyword>
<evidence type="ECO:0000313" key="9">
    <source>
        <dbReference type="RefSeq" id="XP_019638631.1"/>
    </source>
</evidence>
<keyword evidence="3" id="KW-0689">Ribosomal protein</keyword>
<evidence type="ECO:0000313" key="8">
    <source>
        <dbReference type="Proteomes" id="UP000515135"/>
    </source>
</evidence>
<evidence type="ECO:0000256" key="3">
    <source>
        <dbReference type="ARBA" id="ARBA00022980"/>
    </source>
</evidence>
<name>A0A6P5AA35_BRABE</name>
<sequence>MAAPMRFLTRRTCPQICHRILGCVNVQVANYAKAKVPAFKGAKDLTSEKPKGPSIETDPAVLTTQCCGANIYKDGSDPPLRPDEEYPDWLWKLHLGPAATLDDLEPGTKKYFKRLRKENIWADNARRKGKKFSVQAPPARKYE</sequence>
<comment type="subcellular location">
    <subcellularLocation>
        <location evidence="1">Mitochondrion</location>
    </subcellularLocation>
</comment>
<dbReference type="Proteomes" id="UP000515135">
    <property type="component" value="Unplaced"/>
</dbReference>
<gene>
    <name evidence="9" type="primary">LOC109480773</name>
</gene>
<dbReference type="Pfam" id="PF08561">
    <property type="entry name" value="Ribosomal_L37"/>
    <property type="match status" value="1"/>
</dbReference>
<dbReference type="GeneID" id="109480773"/>
<keyword evidence="8" id="KW-1185">Reference proteome</keyword>
<evidence type="ECO:0000256" key="5">
    <source>
        <dbReference type="ARBA" id="ARBA00023274"/>
    </source>
</evidence>
<protein>
    <recommendedName>
        <fullName evidence="7">Large ribosomal subunit protein mL54</fullName>
    </recommendedName>
</protein>
<dbReference type="GO" id="GO:0003735">
    <property type="term" value="F:structural constituent of ribosome"/>
    <property type="evidence" value="ECO:0007669"/>
    <property type="project" value="TreeGrafter"/>
</dbReference>
<evidence type="ECO:0000256" key="6">
    <source>
        <dbReference type="ARBA" id="ARBA00033752"/>
    </source>
</evidence>
<dbReference type="AlphaFoldDB" id="A0A6P5AA35"/>
<dbReference type="RefSeq" id="XP_019638631.1">
    <property type="nucleotide sequence ID" value="XM_019783072.1"/>
</dbReference>
<keyword evidence="4" id="KW-0496">Mitochondrion</keyword>
<dbReference type="GO" id="GO:0005762">
    <property type="term" value="C:mitochondrial large ribosomal subunit"/>
    <property type="evidence" value="ECO:0007669"/>
    <property type="project" value="TreeGrafter"/>
</dbReference>